<dbReference type="InterPro" id="IPR047157">
    <property type="entry name" value="PHRF1/Atg35"/>
</dbReference>
<dbReference type="Pfam" id="PF13639">
    <property type="entry name" value="zf-RING_2"/>
    <property type="match status" value="1"/>
</dbReference>
<keyword evidence="2 4" id="KW-0863">Zinc-finger</keyword>
<evidence type="ECO:0000256" key="4">
    <source>
        <dbReference type="PROSITE-ProRule" id="PRU00175"/>
    </source>
</evidence>
<evidence type="ECO:0000259" key="7">
    <source>
        <dbReference type="PROSITE" id="PS50089"/>
    </source>
</evidence>
<dbReference type="InterPro" id="IPR011011">
    <property type="entry name" value="Znf_FYVE_PHD"/>
</dbReference>
<feature type="region of interest" description="Disordered" evidence="5">
    <location>
        <begin position="1684"/>
        <end position="1728"/>
    </location>
</feature>
<dbReference type="PROSITE" id="PS50016">
    <property type="entry name" value="ZF_PHD_2"/>
    <property type="match status" value="1"/>
</dbReference>
<feature type="compositionally biased region" description="Basic residues" evidence="5">
    <location>
        <begin position="1239"/>
        <end position="1249"/>
    </location>
</feature>
<feature type="compositionally biased region" description="Basic and acidic residues" evidence="5">
    <location>
        <begin position="1338"/>
        <end position="1357"/>
    </location>
</feature>
<feature type="region of interest" description="Disordered" evidence="5">
    <location>
        <begin position="1"/>
        <end position="106"/>
    </location>
</feature>
<dbReference type="CDD" id="cd15536">
    <property type="entry name" value="PHD_PHRF1"/>
    <property type="match status" value="1"/>
</dbReference>
<feature type="compositionally biased region" description="Basic and acidic residues" evidence="5">
    <location>
        <begin position="1042"/>
        <end position="1226"/>
    </location>
</feature>
<feature type="region of interest" description="Disordered" evidence="5">
    <location>
        <begin position="1615"/>
        <end position="1655"/>
    </location>
</feature>
<feature type="region of interest" description="Disordered" evidence="5">
    <location>
        <begin position="331"/>
        <end position="393"/>
    </location>
</feature>
<evidence type="ECO:0000313" key="9">
    <source>
        <dbReference type="Proteomes" id="UP000694569"/>
    </source>
</evidence>
<evidence type="ECO:0000259" key="6">
    <source>
        <dbReference type="PROSITE" id="PS50016"/>
    </source>
</evidence>
<feature type="compositionally biased region" description="Basic residues" evidence="5">
    <location>
        <begin position="1369"/>
        <end position="1378"/>
    </location>
</feature>
<feature type="compositionally biased region" description="Acidic residues" evidence="5">
    <location>
        <begin position="29"/>
        <end position="85"/>
    </location>
</feature>
<dbReference type="CDD" id="cd16635">
    <property type="entry name" value="mRING-HC-C3HC3D_PHRF1"/>
    <property type="match status" value="1"/>
</dbReference>
<feature type="compositionally biased region" description="Low complexity" evidence="5">
    <location>
        <begin position="859"/>
        <end position="877"/>
    </location>
</feature>
<feature type="compositionally biased region" description="Low complexity" evidence="5">
    <location>
        <begin position="840"/>
        <end position="853"/>
    </location>
</feature>
<feature type="compositionally biased region" description="Polar residues" evidence="5">
    <location>
        <begin position="708"/>
        <end position="718"/>
    </location>
</feature>
<organism evidence="8 9">
    <name type="scientific">Leptobrachium leishanense</name>
    <name type="common">Leishan spiny toad</name>
    <dbReference type="NCBI Taxonomy" id="445787"/>
    <lineage>
        <taxon>Eukaryota</taxon>
        <taxon>Metazoa</taxon>
        <taxon>Chordata</taxon>
        <taxon>Craniata</taxon>
        <taxon>Vertebrata</taxon>
        <taxon>Euteleostomi</taxon>
        <taxon>Amphibia</taxon>
        <taxon>Batrachia</taxon>
        <taxon>Anura</taxon>
        <taxon>Pelobatoidea</taxon>
        <taxon>Megophryidae</taxon>
        <taxon>Leptobrachium</taxon>
    </lineage>
</organism>
<feature type="region of interest" description="Disordered" evidence="5">
    <location>
        <begin position="667"/>
        <end position="892"/>
    </location>
</feature>
<sequence>MDDEESQDQLINKNTSQGKSRRQGSILASDDEEVDDSESGDEEDEDDLEEGDEDGSNSEEEEEEEDGAGEQDDDEEDDYEDEEDLAAGQSDPAQASGDLNSGASSDEEKENCPICLNVFRDQVVGTPENCNHYFCLDCIAEWSKNANSCPVDRITFSCIHIRAHFGGEILKKVSVLNKAEDVEEEDPTNCEVCGRSDREDRLLLCDGCDAGYHMECLTPALNAVPVDEWFCPECSAANAPQEDAEHVSEDEVANLLADVIPTTSRLRPSTTRTRAIARTRQSERVRATVNRNRITTARNIQDVPTYLTSSLLDETIETVVAGLNTAVYQRPLGPRSVAPKRRKKAGKKTGQSKGTKGTKGVGKRRRRKYRRRKSRKQTVRKTPSSHSRIARSLGLCAPSRGASLPRIQRPVEQTLGTMRQDIGATSLSVFGNANDFDPFDCYDVSNPTSPLNVKRRILSRSARRSHQPVARPISLALPRGGGAPLAHDPVAVAEPVPDLLGSILSGQSMLMMKSSDIVISRDGSLTAKKQDETTPINPSKEDDALDGLQEQGPSHSGSSTTSSSDTRKPVEQPPQLNFPSTGLYALSPAPSPPPSSPVGLERVPLSASCLPGTSAFRLKNAFTPRVVQVQSSAARLFSKHAELARFNGAFHRQEHTPSIEHFLSRKPDIKHPIKPPAKRVDISELPRIPKIKKEAGGSSHEESGKSSLPSDGTNTHSSLPRACVSQLTGRGDNHQLGKLNTTESKTKSSRQETNEQPRQSSSVSSVHSGSSSSSKNTGSSDAGGGGLRITINRSSGGSCRQFSPSSQDPFRSPDGKTQQKNTPHASSKRDKTVKTEMYDPFDPTGSDSGSPDSSPERPGPSSVPTSITIPTPTSSTPASVESNTPQSTGVKVGTFRSFRFLTHSSKIGVSKLGPDFSDMSPSSKERRLSEKGDKSPVVSPTFVKVEKEVKQEVDEEKNEMMPFKISCPLSGLKITSDLKLGGVRGFHFESKEENRVPIKTEPEKLSNRVTMSNRVVWEMESPTRSLSSPSGPNLDLLKLKTNIKEELDFSRSRSGTRSRERESGTCSHERESGTRSRERESGTRSRERESGTRSRERESGTRSRERESGTRSRERESGARSRERESGTRSRERESGTCSRERESGTRSRERESGTRSRERESGTRSRERESGTRSRERESGTCSRERESGTCSRERESGTRSRERESGTRSCERESGTRSIERESRSASWSSEEERREKSKPHKEKRARSDRSSTGSCERSKKKRQKEKKKEKKRKNSEPKERRRSRSSSHSSSSHRMYNSRKKKKKKRESRAGVKGRSVSPEKEKKRKHKAEKKHSNKEGGIRVKDKKKPKEERGKQRSKSPLATKEHKARRSKEKKHLKEQETPEESLQLSDIEEKAVTCTVTFKNELHSVEEPWKHTSLEDDDDERDPFPFLERKIVIEVPTVKQEDDVDFSSNEDADKMETNSPVWSPSLLDSEELNDKHVDSQEPPGIADSPLLNDLPCKAEVDSPQASLYSSATEPPSPEPHSPHSRQETSQTVGPPTVKPESDDLQWSPSHLDDFLLAELSDDDDDVCSVGAASPDDVDLEEAILMKREGEWKEIPLVSFSQKQAIPFLQDDGNSDEETGNHIAESTSTKRTSPARTNRALSPSTIDNKSFLSRVQSQIKRVSWNLHRKEAERVANEISPSIPLLNTEPAEEEQRPDPPHRTSASQSASSADSPNDIFSSHTWNLPDTSILDSLPQASSQVPWSSMSRPIKDSNRLPWVAKETPVQVFPQTLPLLPLPPIFPTYAPVSEPTIPCIMQSSGAMLSQTPKPGSLATANETKMQAASTGKGKSKLSLKGEKVKNEEYMKKLHMQERAVEEVKLAIKPFYQKREITKDEYKEILRKAVQKICHSRSGEINPVKVVNLVRAYVDRYKHLRKHKNADDFLFAGRESPV</sequence>
<dbReference type="OrthoDB" id="1935339at2759"/>
<feature type="domain" description="RING-type" evidence="7">
    <location>
        <begin position="112"/>
        <end position="153"/>
    </location>
</feature>
<dbReference type="Pfam" id="PF00628">
    <property type="entry name" value="PHD"/>
    <property type="match status" value="1"/>
</dbReference>
<keyword evidence="1" id="KW-0479">Metal-binding</keyword>
<feature type="compositionally biased region" description="Basic residues" evidence="5">
    <location>
        <begin position="1326"/>
        <end position="1337"/>
    </location>
</feature>
<evidence type="ECO:0000313" key="8">
    <source>
        <dbReference type="Ensembl" id="ENSLLEP00000021666.1"/>
    </source>
</evidence>
<reference evidence="8" key="1">
    <citation type="submission" date="2025-08" db="UniProtKB">
        <authorList>
            <consortium name="Ensembl"/>
        </authorList>
    </citation>
    <scope>IDENTIFICATION</scope>
</reference>
<dbReference type="Gene3D" id="3.30.40.10">
    <property type="entry name" value="Zinc/RING finger domain, C3HC4 (zinc finger)"/>
    <property type="match status" value="2"/>
</dbReference>
<feature type="compositionally biased region" description="Basic and acidic residues" evidence="5">
    <location>
        <begin position="827"/>
        <end position="837"/>
    </location>
</feature>
<protein>
    <submittedName>
        <fullName evidence="8">PHD and ring finger domains 1</fullName>
    </submittedName>
</protein>
<feature type="compositionally biased region" description="Polar residues" evidence="5">
    <location>
        <begin position="878"/>
        <end position="889"/>
    </location>
</feature>
<feature type="compositionally biased region" description="Polar residues" evidence="5">
    <location>
        <begin position="791"/>
        <end position="825"/>
    </location>
</feature>
<feature type="compositionally biased region" description="Polar residues" evidence="5">
    <location>
        <begin position="8"/>
        <end position="18"/>
    </location>
</feature>
<feature type="region of interest" description="Disordered" evidence="5">
    <location>
        <begin position="1443"/>
        <end position="1557"/>
    </location>
</feature>
<dbReference type="Proteomes" id="UP000694569">
    <property type="component" value="Unplaced"/>
</dbReference>
<feature type="compositionally biased region" description="Basic residues" evidence="5">
    <location>
        <begin position="1299"/>
        <end position="1310"/>
    </location>
</feature>
<feature type="compositionally biased region" description="Basic residues" evidence="5">
    <location>
        <begin position="361"/>
        <end position="379"/>
    </location>
</feature>
<evidence type="ECO:0000256" key="1">
    <source>
        <dbReference type="ARBA" id="ARBA00022723"/>
    </source>
</evidence>
<feature type="compositionally biased region" description="Basic and acidic residues" evidence="5">
    <location>
        <begin position="691"/>
        <end position="704"/>
    </location>
</feature>
<feature type="compositionally biased region" description="Low complexity" evidence="5">
    <location>
        <begin position="1710"/>
        <end position="1720"/>
    </location>
</feature>
<dbReference type="Pfam" id="PF23030">
    <property type="entry name" value="SCAF11-like_C"/>
    <property type="match status" value="1"/>
</dbReference>
<feature type="region of interest" description="Disordered" evidence="5">
    <location>
        <begin position="524"/>
        <end position="601"/>
    </location>
</feature>
<evidence type="ECO:0000256" key="3">
    <source>
        <dbReference type="ARBA" id="ARBA00022833"/>
    </source>
</evidence>
<feature type="domain" description="PHD-type" evidence="6">
    <location>
        <begin position="187"/>
        <end position="237"/>
    </location>
</feature>
<dbReference type="InterPro" id="IPR019786">
    <property type="entry name" value="Zinc_finger_PHD-type_CS"/>
</dbReference>
<accession>A0A8C5MYL7</accession>
<dbReference type="PROSITE" id="PS00518">
    <property type="entry name" value="ZF_RING_1"/>
    <property type="match status" value="1"/>
</dbReference>
<feature type="compositionally biased region" description="Basic residues" evidence="5">
    <location>
        <begin position="338"/>
        <end position="347"/>
    </location>
</feature>
<dbReference type="SMART" id="SM00184">
    <property type="entry name" value="RING"/>
    <property type="match status" value="2"/>
</dbReference>
<feature type="region of interest" description="Disordered" evidence="5">
    <location>
        <begin position="908"/>
        <end position="939"/>
    </location>
</feature>
<dbReference type="SUPFAM" id="SSF57903">
    <property type="entry name" value="FYVE/PHD zinc finger"/>
    <property type="match status" value="1"/>
</dbReference>
<dbReference type="GO" id="GO:0008270">
    <property type="term" value="F:zinc ion binding"/>
    <property type="evidence" value="ECO:0007669"/>
    <property type="project" value="UniProtKB-KW"/>
</dbReference>
<dbReference type="Ensembl" id="ENSLLET00000022500.1">
    <property type="protein sequence ID" value="ENSLLEP00000021666.1"/>
    <property type="gene ID" value="ENSLLEG00000013734.1"/>
</dbReference>
<name>A0A8C5MYL7_9ANUR</name>
<dbReference type="InterPro" id="IPR017907">
    <property type="entry name" value="Znf_RING_CS"/>
</dbReference>
<dbReference type="PROSITE" id="PS50089">
    <property type="entry name" value="ZF_RING_2"/>
    <property type="match status" value="1"/>
</dbReference>
<feature type="compositionally biased region" description="Low complexity" evidence="5">
    <location>
        <begin position="1289"/>
        <end position="1298"/>
    </location>
</feature>
<proteinExistence type="predicted"/>
<dbReference type="GeneTree" id="ENSGT00950000183205"/>
<evidence type="ECO:0000256" key="2">
    <source>
        <dbReference type="ARBA" id="ARBA00022771"/>
    </source>
</evidence>
<feature type="compositionally biased region" description="Low complexity" evidence="5">
    <location>
        <begin position="554"/>
        <end position="564"/>
    </location>
</feature>
<dbReference type="InterPro" id="IPR019787">
    <property type="entry name" value="Znf_PHD-finger"/>
</dbReference>
<evidence type="ECO:0000256" key="5">
    <source>
        <dbReference type="SAM" id="MobiDB-lite"/>
    </source>
</evidence>
<feature type="compositionally biased region" description="Polar residues" evidence="5">
    <location>
        <begin position="91"/>
        <end position="104"/>
    </location>
</feature>
<dbReference type="PANTHER" id="PTHR12618">
    <property type="entry name" value="PHD AND RING FINGER DOMAIN-CONTAINING PROTEIN 1"/>
    <property type="match status" value="1"/>
</dbReference>
<gene>
    <name evidence="8" type="primary">PHRF1</name>
</gene>
<feature type="compositionally biased region" description="Basic and acidic residues" evidence="5">
    <location>
        <begin position="1408"/>
        <end position="1422"/>
    </location>
</feature>
<dbReference type="PROSITE" id="PS01359">
    <property type="entry name" value="ZF_PHD_1"/>
    <property type="match status" value="1"/>
</dbReference>
<feature type="compositionally biased region" description="Polar residues" evidence="5">
    <location>
        <begin position="1631"/>
        <end position="1655"/>
    </location>
</feature>
<dbReference type="InterPro" id="IPR013083">
    <property type="entry name" value="Znf_RING/FYVE/PHD"/>
</dbReference>
<feature type="compositionally biased region" description="Low complexity" evidence="5">
    <location>
        <begin position="760"/>
        <end position="780"/>
    </location>
</feature>
<keyword evidence="3" id="KW-0862">Zinc</keyword>
<dbReference type="InterPro" id="IPR001841">
    <property type="entry name" value="Znf_RING"/>
</dbReference>
<feature type="compositionally biased region" description="Basic residues" evidence="5">
    <location>
        <begin position="1261"/>
        <end position="1276"/>
    </location>
</feature>
<dbReference type="PANTHER" id="PTHR12618:SF20">
    <property type="entry name" value="PHD AND RING FINGER DOMAIN-CONTAINING PROTEIN 1"/>
    <property type="match status" value="1"/>
</dbReference>
<feature type="region of interest" description="Disordered" evidence="5">
    <location>
        <begin position="1042"/>
        <end position="1430"/>
    </location>
</feature>
<feature type="compositionally biased region" description="Basic and acidic residues" evidence="5">
    <location>
        <begin position="744"/>
        <end position="755"/>
    </location>
</feature>
<dbReference type="InterPro" id="IPR001965">
    <property type="entry name" value="Znf_PHD"/>
</dbReference>
<reference evidence="8" key="2">
    <citation type="submission" date="2025-09" db="UniProtKB">
        <authorList>
            <consortium name="Ensembl"/>
        </authorList>
    </citation>
    <scope>IDENTIFICATION</scope>
</reference>
<dbReference type="SUPFAM" id="SSF57850">
    <property type="entry name" value="RING/U-box"/>
    <property type="match status" value="1"/>
</dbReference>
<dbReference type="SMART" id="SM00249">
    <property type="entry name" value="PHD"/>
    <property type="match status" value="1"/>
</dbReference>
<dbReference type="InterPro" id="IPR057031">
    <property type="entry name" value="SFR19-like_C"/>
</dbReference>
<keyword evidence="9" id="KW-1185">Reference proteome</keyword>
<feature type="compositionally biased region" description="Basic and acidic residues" evidence="5">
    <location>
        <begin position="923"/>
        <end position="934"/>
    </location>
</feature>